<dbReference type="EMBL" id="QKLU01000001">
    <property type="protein sequence ID" value="PYF77429.1"/>
    <property type="molecule type" value="Genomic_DNA"/>
</dbReference>
<name>A0A318V0P4_9SPHI</name>
<dbReference type="Proteomes" id="UP000248198">
    <property type="component" value="Unassembled WGS sequence"/>
</dbReference>
<evidence type="ECO:0000313" key="1">
    <source>
        <dbReference type="EMBL" id="PYF77429.1"/>
    </source>
</evidence>
<dbReference type="AlphaFoldDB" id="A0A318V0P4"/>
<comment type="caution">
    <text evidence="1">The sequence shown here is derived from an EMBL/GenBank/DDBJ whole genome shotgun (WGS) entry which is preliminary data.</text>
</comment>
<proteinExistence type="predicted"/>
<evidence type="ECO:0000313" key="2">
    <source>
        <dbReference type="Proteomes" id="UP000248198"/>
    </source>
</evidence>
<sequence length="83" mass="9713">MFVDYRSISCRHQNGLLPVFCALISNRVYFVVLEDRLQFHNCKIHSSRPLMVLTFPGIFHIRKSIDRNLGALFLFAEIGKMDR</sequence>
<organism evidence="1 2">
    <name type="scientific">Pedobacter nutrimenti</name>
    <dbReference type="NCBI Taxonomy" id="1241337"/>
    <lineage>
        <taxon>Bacteria</taxon>
        <taxon>Pseudomonadati</taxon>
        <taxon>Bacteroidota</taxon>
        <taxon>Sphingobacteriia</taxon>
        <taxon>Sphingobacteriales</taxon>
        <taxon>Sphingobacteriaceae</taxon>
        <taxon>Pedobacter</taxon>
    </lineage>
</organism>
<protein>
    <submittedName>
        <fullName evidence="1">Uncharacterized protein</fullName>
    </submittedName>
</protein>
<accession>A0A318V0P4</accession>
<keyword evidence="2" id="KW-1185">Reference proteome</keyword>
<gene>
    <name evidence="1" type="ORF">B0O44_101911</name>
</gene>
<reference evidence="1 2" key="1">
    <citation type="submission" date="2018-06" db="EMBL/GenBank/DDBJ databases">
        <title>Genomic Encyclopedia of Archaeal and Bacterial Type Strains, Phase II (KMG-II): from individual species to whole genera.</title>
        <authorList>
            <person name="Goeker M."/>
        </authorList>
    </citation>
    <scope>NUCLEOTIDE SEQUENCE [LARGE SCALE GENOMIC DNA]</scope>
    <source>
        <strain evidence="1 2">DSM 27372</strain>
    </source>
</reference>